<dbReference type="PROSITE" id="PS00479">
    <property type="entry name" value="ZF_DAG_PE_1"/>
    <property type="match status" value="1"/>
</dbReference>
<dbReference type="Gene3D" id="3.30.60.20">
    <property type="match status" value="1"/>
</dbReference>
<sequence>MIFSYVVAPEVIELKGASTKSDIWSVLPEIFSTLNRFHVKIESLGCTIIELLTGKPPYSDLIPMSALFRIVEDERPPLPAKISDVCMSDIYCTMHWDNCAKFYLNESRRPTNSTPVAGTRLDYQKPGSIEWSCADACGAISIPQDNIPQLRRQTTAPEIKPLRDYDGSFGRGSMAYGHSNRSVGSLPLHDDQSYTYNDDEPVIPGTPPYPGNTPPTPSQFRDYPISFAGGTPPPRSNSASAQSVHSSHAGATPPRNNWFVHNGTPPRGAFNQSQQHVRASLSGDHFRPPLEHRFIKTSFAKAMECKLCSQPIKKNALFCEGCHLICHDRCKHNTRSCTVGSTYLQPLNDVTQSSPVLSPIYVPSPVPDSPPSTPRNSTSLSSRSRIRKASAEFYTTAAAQPPVPALPFVPQPSVSSSSSALIQRTRKISKVFSSVTSATLGNTLKDLATRNRSRELSDTVSMMAEGHYSNYSGSTYRLDERYTDALVDEPPSFTTPPPSKRFGSTSSVASYHSALSLSVNPNMGDEVNAPSTPRLGNYLTPTPTNQPPSSESSRNSSEADRFKKRASNKGRGPNGEDCVIS</sequence>
<dbReference type="Gene3D" id="1.10.510.10">
    <property type="entry name" value="Transferase(Phosphotransferase) domain 1"/>
    <property type="match status" value="1"/>
</dbReference>
<keyword evidence="4" id="KW-0067">ATP-binding</keyword>
<evidence type="ECO:0000313" key="7">
    <source>
        <dbReference type="EMBL" id="RUS33074.1"/>
    </source>
</evidence>
<organism evidence="7 8">
    <name type="scientific">Jimgerdemannia flammicorona</name>
    <dbReference type="NCBI Taxonomy" id="994334"/>
    <lineage>
        <taxon>Eukaryota</taxon>
        <taxon>Fungi</taxon>
        <taxon>Fungi incertae sedis</taxon>
        <taxon>Mucoromycota</taxon>
        <taxon>Mucoromycotina</taxon>
        <taxon>Endogonomycetes</taxon>
        <taxon>Endogonales</taxon>
        <taxon>Endogonaceae</taxon>
        <taxon>Jimgerdemannia</taxon>
    </lineage>
</organism>
<keyword evidence="8" id="KW-1185">Reference proteome</keyword>
<evidence type="ECO:0000256" key="2">
    <source>
        <dbReference type="ARBA" id="ARBA00022741"/>
    </source>
</evidence>
<name>A0A433QTF7_9FUNG</name>
<feature type="region of interest" description="Disordered" evidence="5">
    <location>
        <begin position="358"/>
        <end position="383"/>
    </location>
</feature>
<feature type="region of interest" description="Disordered" evidence="5">
    <location>
        <begin position="179"/>
        <end position="271"/>
    </location>
</feature>
<evidence type="ECO:0000256" key="1">
    <source>
        <dbReference type="ARBA" id="ARBA00022723"/>
    </source>
</evidence>
<reference evidence="7 8" key="1">
    <citation type="journal article" date="2018" name="New Phytol.">
        <title>Phylogenomics of Endogonaceae and evolution of mycorrhizas within Mucoromycota.</title>
        <authorList>
            <person name="Chang Y."/>
            <person name="Desiro A."/>
            <person name="Na H."/>
            <person name="Sandor L."/>
            <person name="Lipzen A."/>
            <person name="Clum A."/>
            <person name="Barry K."/>
            <person name="Grigoriev I.V."/>
            <person name="Martin F.M."/>
            <person name="Stajich J.E."/>
            <person name="Smith M.E."/>
            <person name="Bonito G."/>
            <person name="Spatafora J.W."/>
        </authorList>
    </citation>
    <scope>NUCLEOTIDE SEQUENCE [LARGE SCALE GENOMIC DNA]</scope>
    <source>
        <strain evidence="7 8">AD002</strain>
    </source>
</reference>
<dbReference type="AlphaFoldDB" id="A0A433QTF7"/>
<dbReference type="GO" id="GO:0046872">
    <property type="term" value="F:metal ion binding"/>
    <property type="evidence" value="ECO:0007669"/>
    <property type="project" value="UniProtKB-KW"/>
</dbReference>
<feature type="region of interest" description="Disordered" evidence="5">
    <location>
        <begin position="518"/>
        <end position="581"/>
    </location>
</feature>
<feature type="compositionally biased region" description="Low complexity" evidence="5">
    <location>
        <begin position="236"/>
        <end position="251"/>
    </location>
</feature>
<dbReference type="InterPro" id="IPR046349">
    <property type="entry name" value="C1-like_sf"/>
</dbReference>
<dbReference type="GO" id="GO:0005524">
    <property type="term" value="F:ATP binding"/>
    <property type="evidence" value="ECO:0007669"/>
    <property type="project" value="UniProtKB-KW"/>
</dbReference>
<feature type="region of interest" description="Disordered" evidence="5">
    <location>
        <begin position="487"/>
        <end position="506"/>
    </location>
</feature>
<dbReference type="PANTHER" id="PTHR48012">
    <property type="entry name" value="STERILE20-LIKE KINASE, ISOFORM B-RELATED"/>
    <property type="match status" value="1"/>
</dbReference>
<dbReference type="InterPro" id="IPR002219">
    <property type="entry name" value="PKC_DAG/PE"/>
</dbReference>
<dbReference type="Proteomes" id="UP000274822">
    <property type="component" value="Unassembled WGS sequence"/>
</dbReference>
<accession>A0A433QTF7</accession>
<dbReference type="PROSITE" id="PS50081">
    <property type="entry name" value="ZF_DAG_PE_2"/>
    <property type="match status" value="1"/>
</dbReference>
<dbReference type="SUPFAM" id="SSF57889">
    <property type="entry name" value="Cysteine-rich domain"/>
    <property type="match status" value="1"/>
</dbReference>
<keyword evidence="1" id="KW-0479">Metal-binding</keyword>
<dbReference type="CDD" id="cd00029">
    <property type="entry name" value="C1"/>
    <property type="match status" value="1"/>
</dbReference>
<evidence type="ECO:0000256" key="4">
    <source>
        <dbReference type="ARBA" id="ARBA00022840"/>
    </source>
</evidence>
<feature type="compositionally biased region" description="Pro residues" evidence="5">
    <location>
        <begin position="204"/>
        <end position="217"/>
    </location>
</feature>
<feature type="compositionally biased region" description="Pro residues" evidence="5">
    <location>
        <begin position="362"/>
        <end position="373"/>
    </location>
</feature>
<proteinExistence type="predicted"/>
<dbReference type="InterPro" id="IPR050629">
    <property type="entry name" value="STE20/SPS1-PAK"/>
</dbReference>
<dbReference type="InterPro" id="IPR011009">
    <property type="entry name" value="Kinase-like_dom_sf"/>
</dbReference>
<dbReference type="SMART" id="SM00109">
    <property type="entry name" value="C1"/>
    <property type="match status" value="1"/>
</dbReference>
<dbReference type="GO" id="GO:0004674">
    <property type="term" value="F:protein serine/threonine kinase activity"/>
    <property type="evidence" value="ECO:0007669"/>
    <property type="project" value="TreeGrafter"/>
</dbReference>
<dbReference type="GO" id="GO:0005737">
    <property type="term" value="C:cytoplasm"/>
    <property type="evidence" value="ECO:0007669"/>
    <property type="project" value="TreeGrafter"/>
</dbReference>
<evidence type="ECO:0000256" key="5">
    <source>
        <dbReference type="SAM" id="MobiDB-lite"/>
    </source>
</evidence>
<dbReference type="SUPFAM" id="SSF56112">
    <property type="entry name" value="Protein kinase-like (PK-like)"/>
    <property type="match status" value="1"/>
</dbReference>
<gene>
    <name evidence="7" type="ORF">BC938DRAFT_473195</name>
</gene>
<protein>
    <recommendedName>
        <fullName evidence="6">Phorbol-ester/DAG-type domain-containing protein</fullName>
    </recommendedName>
</protein>
<dbReference type="EMBL" id="RBNJ01001519">
    <property type="protein sequence ID" value="RUS33074.1"/>
    <property type="molecule type" value="Genomic_DNA"/>
</dbReference>
<feature type="domain" description="Phorbol-ester/DAG-type" evidence="6">
    <location>
        <begin position="291"/>
        <end position="337"/>
    </location>
</feature>
<dbReference type="PANTHER" id="PTHR48012:SF26">
    <property type="entry name" value="SERINE_THREONINE-PROTEIN KINASE DDB_G0283821-RELATED"/>
    <property type="match status" value="1"/>
</dbReference>
<evidence type="ECO:0000259" key="6">
    <source>
        <dbReference type="PROSITE" id="PS50081"/>
    </source>
</evidence>
<evidence type="ECO:0000256" key="3">
    <source>
        <dbReference type="ARBA" id="ARBA00022833"/>
    </source>
</evidence>
<keyword evidence="2" id="KW-0547">Nucleotide-binding</keyword>
<keyword evidence="3" id="KW-0862">Zinc</keyword>
<comment type="caution">
    <text evidence="7">The sequence shown here is derived from an EMBL/GenBank/DDBJ whole genome shotgun (WGS) entry which is preliminary data.</text>
</comment>
<evidence type="ECO:0000313" key="8">
    <source>
        <dbReference type="Proteomes" id="UP000274822"/>
    </source>
</evidence>